<evidence type="ECO:0000256" key="7">
    <source>
        <dbReference type="ARBA" id="ARBA00023136"/>
    </source>
</evidence>
<dbReference type="RefSeq" id="WP_276239512.1">
    <property type="nucleotide sequence ID" value="NZ_CP119990.1"/>
</dbReference>
<evidence type="ECO:0000256" key="2">
    <source>
        <dbReference type="ARBA" id="ARBA00022475"/>
    </source>
</evidence>
<dbReference type="GO" id="GO:0008610">
    <property type="term" value="P:lipid biosynthetic process"/>
    <property type="evidence" value="ECO:0007669"/>
    <property type="project" value="UniProtKB-ARBA"/>
</dbReference>
<comment type="caution">
    <text evidence="10">The sequence shown here is derived from an EMBL/GenBank/DDBJ whole genome shotgun (WGS) entry which is preliminary data.</text>
</comment>
<dbReference type="EC" id="2.4.-.-" evidence="10"/>
<keyword evidence="11" id="KW-1185">Reference proteome</keyword>
<protein>
    <submittedName>
        <fullName evidence="10">ArnT family glycosyltransferase</fullName>
        <ecNumber evidence="10">2.4.-.-</ecNumber>
    </submittedName>
</protein>
<feature type="transmembrane region" description="Helical" evidence="8">
    <location>
        <begin position="384"/>
        <end position="404"/>
    </location>
</feature>
<keyword evidence="4 10" id="KW-0808">Transferase</keyword>
<comment type="subcellular location">
    <subcellularLocation>
        <location evidence="1">Cell membrane</location>
        <topology evidence="1">Multi-pass membrane protein</topology>
    </subcellularLocation>
</comment>
<keyword evidence="2" id="KW-1003">Cell membrane</keyword>
<sequence>MSDGSTGGDDRDASPPPTAVLRDLLPASVATTDAGRVAAVLLAGVAAAVAVLVAGQLFPFHSLNHDEGVYLQQAELLLSGRLFLRPPVADAFRPWFFVESERGLYSKYAPVPAAVFALGKLLGGYTVALAGIAAGLVAGTVALGREVFDWRVGTLAGVLLLATPLFVVHAGVFLPYALTAALNVAFAVWYLRGERRASRRDATLAGAAVGLAFFARPYTAVLFALPFVLHAVATLGLSGAWRTPVATLGVGGAGGDGGRGDTVDDDARALFGRRLITATLGSAGVAAALGYNAVVTGDPLVFPYLAFAPEDGVGFGERAILGHEVNYTLDLALEANALVLRTLFTDWVVAGTVGTGVAACGVALALAGRTTAGEDGATARLRRGLLAATFATVAAGNVAFWGNYNVLGALDEPTDGLIYYLGPYYHYDLIVPTAVFAAVALVAGGDVLAARTRALAASERVDRRAVGAVAVAVLVVASGAGAAVSAGAVTETTDRNEAVTAELRAGYGPLADGGAPDDAVVFLPTPYGPWLNHPFQTLRNDPGYDGDTVYALGDTRELAVSEAFPDRALYRYVYAGSWVPVDDSTVRGTLREVDRVAGERVVVDVTLDRPDTAAGTTVRVTTDEGSAYLVATDDAGPLTLRVVADGERVTVTGEGVEPSGPDTDANVALDDVDEVAVEVYVATGPSSGYSHQIVFPVERTSDGDVRALSPTVETCPVPTRCVPQGVGDTPSDRGVTVTVSNATRDA</sequence>
<dbReference type="Proteomes" id="UP001596388">
    <property type="component" value="Unassembled WGS sequence"/>
</dbReference>
<dbReference type="GeneID" id="79271684"/>
<dbReference type="PANTHER" id="PTHR33908">
    <property type="entry name" value="MANNOSYLTRANSFERASE YKCB-RELATED"/>
    <property type="match status" value="1"/>
</dbReference>
<dbReference type="GO" id="GO:0005886">
    <property type="term" value="C:plasma membrane"/>
    <property type="evidence" value="ECO:0007669"/>
    <property type="project" value="UniProtKB-SubCell"/>
</dbReference>
<gene>
    <name evidence="10" type="ORF">ACFQKD_16615</name>
</gene>
<dbReference type="GO" id="GO:0016757">
    <property type="term" value="F:glycosyltransferase activity"/>
    <property type="evidence" value="ECO:0007669"/>
    <property type="project" value="UniProtKB-KW"/>
</dbReference>
<keyword evidence="6 8" id="KW-1133">Transmembrane helix</keyword>
<reference evidence="10 11" key="1">
    <citation type="journal article" date="2019" name="Int. J. Syst. Evol. Microbiol.">
        <title>The Global Catalogue of Microorganisms (GCM) 10K type strain sequencing project: providing services to taxonomists for standard genome sequencing and annotation.</title>
        <authorList>
            <consortium name="The Broad Institute Genomics Platform"/>
            <consortium name="The Broad Institute Genome Sequencing Center for Infectious Disease"/>
            <person name="Wu L."/>
            <person name="Ma J."/>
        </authorList>
    </citation>
    <scope>NUCLEOTIDE SEQUENCE [LARGE SCALE GENOMIC DNA]</scope>
    <source>
        <strain evidence="10 11">DT55</strain>
    </source>
</reference>
<name>A0ABD5WZG1_9EURY</name>
<evidence type="ECO:0000256" key="5">
    <source>
        <dbReference type="ARBA" id="ARBA00022692"/>
    </source>
</evidence>
<keyword evidence="7 8" id="KW-0472">Membrane</keyword>
<evidence type="ECO:0000256" key="3">
    <source>
        <dbReference type="ARBA" id="ARBA00022676"/>
    </source>
</evidence>
<dbReference type="InterPro" id="IPR057168">
    <property type="entry name" value="DUF7846"/>
</dbReference>
<accession>A0ABD5WZG1</accession>
<keyword evidence="3 10" id="KW-0328">Glycosyltransferase</keyword>
<organism evidence="10 11">
    <name type="scientific">Halobaculum marinum</name>
    <dbReference type="NCBI Taxonomy" id="3031996"/>
    <lineage>
        <taxon>Archaea</taxon>
        <taxon>Methanobacteriati</taxon>
        <taxon>Methanobacteriota</taxon>
        <taxon>Stenosarchaea group</taxon>
        <taxon>Halobacteria</taxon>
        <taxon>Halobacteriales</taxon>
        <taxon>Haloferacaceae</taxon>
        <taxon>Halobaculum</taxon>
    </lineage>
</organism>
<feature type="transmembrane region" description="Helical" evidence="8">
    <location>
        <begin position="465"/>
        <end position="489"/>
    </location>
</feature>
<feature type="transmembrane region" description="Helical" evidence="8">
    <location>
        <begin position="347"/>
        <end position="372"/>
    </location>
</feature>
<keyword evidence="5 8" id="KW-0812">Transmembrane</keyword>
<evidence type="ECO:0000256" key="4">
    <source>
        <dbReference type="ARBA" id="ARBA00022679"/>
    </source>
</evidence>
<dbReference type="EMBL" id="JBHTAG010000004">
    <property type="protein sequence ID" value="MFC7098930.1"/>
    <property type="molecule type" value="Genomic_DNA"/>
</dbReference>
<feature type="domain" description="DUF7846" evidence="9">
    <location>
        <begin position="519"/>
        <end position="690"/>
    </location>
</feature>
<evidence type="ECO:0000313" key="11">
    <source>
        <dbReference type="Proteomes" id="UP001596388"/>
    </source>
</evidence>
<feature type="transmembrane region" description="Helical" evidence="8">
    <location>
        <begin position="122"/>
        <end position="143"/>
    </location>
</feature>
<dbReference type="Pfam" id="PF25230">
    <property type="entry name" value="DUF7846"/>
    <property type="match status" value="1"/>
</dbReference>
<feature type="transmembrane region" description="Helical" evidence="8">
    <location>
        <begin position="37"/>
        <end position="58"/>
    </location>
</feature>
<evidence type="ECO:0000256" key="8">
    <source>
        <dbReference type="SAM" id="Phobius"/>
    </source>
</evidence>
<dbReference type="AlphaFoldDB" id="A0ABD5WZG1"/>
<evidence type="ECO:0000313" key="10">
    <source>
        <dbReference type="EMBL" id="MFC7098930.1"/>
    </source>
</evidence>
<dbReference type="InterPro" id="IPR050297">
    <property type="entry name" value="LipidA_mod_glycosyltrf_83"/>
</dbReference>
<feature type="transmembrane region" description="Helical" evidence="8">
    <location>
        <begin position="424"/>
        <end position="444"/>
    </location>
</feature>
<proteinExistence type="predicted"/>
<evidence type="ECO:0000256" key="6">
    <source>
        <dbReference type="ARBA" id="ARBA00022989"/>
    </source>
</evidence>
<evidence type="ECO:0000259" key="9">
    <source>
        <dbReference type="Pfam" id="PF25230"/>
    </source>
</evidence>
<dbReference type="PANTHER" id="PTHR33908:SF11">
    <property type="entry name" value="MEMBRANE PROTEIN"/>
    <property type="match status" value="1"/>
</dbReference>
<evidence type="ECO:0000256" key="1">
    <source>
        <dbReference type="ARBA" id="ARBA00004651"/>
    </source>
</evidence>
<feature type="transmembrane region" description="Helical" evidence="8">
    <location>
        <begin position="150"/>
        <end position="167"/>
    </location>
</feature>